<keyword evidence="7 9" id="KW-0862">Zinc</keyword>
<evidence type="ECO:0000256" key="6">
    <source>
        <dbReference type="ARBA" id="ARBA00022786"/>
    </source>
</evidence>
<dbReference type="STRING" id="139420.A0A371DNZ2"/>
<reference evidence="15 16" key="1">
    <citation type="journal article" date="2018" name="Biotechnol. Biofuels">
        <title>Integrative visual omics of the white-rot fungus Polyporus brumalis exposes the biotechnological potential of its oxidative enzymes for delignifying raw plant biomass.</title>
        <authorList>
            <person name="Miyauchi S."/>
            <person name="Rancon A."/>
            <person name="Drula E."/>
            <person name="Hage H."/>
            <person name="Chaduli D."/>
            <person name="Favel A."/>
            <person name="Grisel S."/>
            <person name="Henrissat B."/>
            <person name="Herpoel-Gimbert I."/>
            <person name="Ruiz-Duenas F.J."/>
            <person name="Chevret D."/>
            <person name="Hainaut M."/>
            <person name="Lin J."/>
            <person name="Wang M."/>
            <person name="Pangilinan J."/>
            <person name="Lipzen A."/>
            <person name="Lesage-Meessen L."/>
            <person name="Navarro D."/>
            <person name="Riley R."/>
            <person name="Grigoriev I.V."/>
            <person name="Zhou S."/>
            <person name="Raouche S."/>
            <person name="Rosso M.N."/>
        </authorList>
    </citation>
    <scope>NUCLEOTIDE SEQUENCE [LARGE SCALE GENOMIC DNA]</scope>
    <source>
        <strain evidence="15 16">BRFM 1820</strain>
    </source>
</reference>
<evidence type="ECO:0000256" key="3">
    <source>
        <dbReference type="ARBA" id="ARBA00022723"/>
    </source>
</evidence>
<dbReference type="InterPro" id="IPR012677">
    <property type="entry name" value="Nucleotide-bd_a/b_plait_sf"/>
</dbReference>
<dbReference type="OrthoDB" id="1431934at2759"/>
<dbReference type="InterPro" id="IPR027370">
    <property type="entry name" value="Znf-RING_euk"/>
</dbReference>
<dbReference type="InterPro" id="IPR044066">
    <property type="entry name" value="TRIAD_supradom"/>
</dbReference>
<dbReference type="Pfam" id="PF00076">
    <property type="entry name" value="RRM_1"/>
    <property type="match status" value="2"/>
</dbReference>
<dbReference type="PANTHER" id="PTHR22770:SF13">
    <property type="entry name" value="RING-TYPE DOMAIN-CONTAINING PROTEIN"/>
    <property type="match status" value="1"/>
</dbReference>
<feature type="domain" description="C3H1-type" evidence="13">
    <location>
        <begin position="64"/>
        <end position="91"/>
    </location>
</feature>
<evidence type="ECO:0000259" key="11">
    <source>
        <dbReference type="PROSITE" id="PS50089"/>
    </source>
</evidence>
<feature type="domain" description="C3H1-type" evidence="13">
    <location>
        <begin position="4"/>
        <end position="31"/>
    </location>
</feature>
<gene>
    <name evidence="15" type="ORF">OH76DRAFT_1076817</name>
</gene>
<dbReference type="Pfam" id="PF14608">
    <property type="entry name" value="zf-CCCH_2"/>
    <property type="match status" value="2"/>
</dbReference>
<feature type="domain" description="RRM" evidence="12">
    <location>
        <begin position="300"/>
        <end position="380"/>
    </location>
</feature>
<feature type="domain" description="RRM" evidence="12">
    <location>
        <begin position="466"/>
        <end position="550"/>
    </location>
</feature>
<dbReference type="GO" id="GO:0008270">
    <property type="term" value="F:zinc ion binding"/>
    <property type="evidence" value="ECO:0007669"/>
    <property type="project" value="UniProtKB-KW"/>
</dbReference>
<dbReference type="PROSITE" id="PS50089">
    <property type="entry name" value="ZF_RING_2"/>
    <property type="match status" value="1"/>
</dbReference>
<dbReference type="SMART" id="SM00360">
    <property type="entry name" value="RRM"/>
    <property type="match status" value="2"/>
</dbReference>
<keyword evidence="8" id="KW-0694">RNA-binding</keyword>
<evidence type="ECO:0000256" key="5">
    <source>
        <dbReference type="ARBA" id="ARBA00022771"/>
    </source>
</evidence>
<dbReference type="EMBL" id="KZ857385">
    <property type="protein sequence ID" value="RDX54234.1"/>
    <property type="molecule type" value="Genomic_DNA"/>
</dbReference>
<evidence type="ECO:0000259" key="12">
    <source>
        <dbReference type="PROSITE" id="PS50102"/>
    </source>
</evidence>
<evidence type="ECO:0000256" key="8">
    <source>
        <dbReference type="PROSITE-ProRule" id="PRU00176"/>
    </source>
</evidence>
<dbReference type="PROSITE" id="PS51873">
    <property type="entry name" value="TRIAD"/>
    <property type="match status" value="1"/>
</dbReference>
<dbReference type="SUPFAM" id="SSF57850">
    <property type="entry name" value="RING/U-box"/>
    <property type="match status" value="3"/>
</dbReference>
<evidence type="ECO:0000256" key="2">
    <source>
        <dbReference type="ARBA" id="ARBA00022679"/>
    </source>
</evidence>
<dbReference type="PROSITE" id="PS50103">
    <property type="entry name" value="ZF_C3H1"/>
    <property type="match status" value="4"/>
</dbReference>
<dbReference type="GO" id="GO:0000151">
    <property type="term" value="C:ubiquitin ligase complex"/>
    <property type="evidence" value="ECO:0007669"/>
    <property type="project" value="TreeGrafter"/>
</dbReference>
<feature type="domain" description="C3H1-type" evidence="13">
    <location>
        <begin position="191"/>
        <end position="218"/>
    </location>
</feature>
<evidence type="ECO:0000256" key="7">
    <source>
        <dbReference type="ARBA" id="ARBA00022833"/>
    </source>
</evidence>
<dbReference type="Gene3D" id="3.30.70.330">
    <property type="match status" value="3"/>
</dbReference>
<dbReference type="CDD" id="cd22585">
    <property type="entry name" value="Rcat_RBR_DEAH12-like"/>
    <property type="match status" value="1"/>
</dbReference>
<dbReference type="GO" id="GO:0043130">
    <property type="term" value="F:ubiquitin binding"/>
    <property type="evidence" value="ECO:0007669"/>
    <property type="project" value="TreeGrafter"/>
</dbReference>
<feature type="region of interest" description="Disordered" evidence="10">
    <location>
        <begin position="24"/>
        <end position="45"/>
    </location>
</feature>
<feature type="domain" description="RING-type" evidence="14">
    <location>
        <begin position="763"/>
        <end position="983"/>
    </location>
</feature>
<dbReference type="InterPro" id="IPR000571">
    <property type="entry name" value="Znf_CCCH"/>
</dbReference>
<proteinExistence type="predicted"/>
<keyword evidence="4" id="KW-0677">Repeat</keyword>
<dbReference type="PROSITE" id="PS00518">
    <property type="entry name" value="ZF_RING_1"/>
    <property type="match status" value="1"/>
</dbReference>
<feature type="domain" description="RING-type" evidence="11">
    <location>
        <begin position="767"/>
        <end position="812"/>
    </location>
</feature>
<dbReference type="InterPro" id="IPR000504">
    <property type="entry name" value="RRM_dom"/>
</dbReference>
<protein>
    <recommendedName>
        <fullName evidence="17">RING-type E3 ubiquitin transferase</fullName>
    </recommendedName>
</protein>
<keyword evidence="3 9" id="KW-0479">Metal-binding</keyword>
<dbReference type="Gene3D" id="1.20.120.1350">
    <property type="entry name" value="Pneumovirus matrix protein 2 (M2), zinc-binding domain"/>
    <property type="match status" value="1"/>
</dbReference>
<dbReference type="Gene3D" id="3.30.1370.210">
    <property type="match status" value="1"/>
</dbReference>
<evidence type="ECO:0000313" key="16">
    <source>
        <dbReference type="Proteomes" id="UP000256964"/>
    </source>
</evidence>
<evidence type="ECO:0000256" key="1">
    <source>
        <dbReference type="ARBA" id="ARBA00004906"/>
    </source>
</evidence>
<keyword evidence="5 9" id="KW-0863">Zinc-finger</keyword>
<dbReference type="Pfam" id="PF13445">
    <property type="entry name" value="zf-RING_UBOX"/>
    <property type="match status" value="1"/>
</dbReference>
<dbReference type="InterPro" id="IPR051628">
    <property type="entry name" value="LUBAC_E3_Ligases"/>
</dbReference>
<evidence type="ECO:0000259" key="13">
    <source>
        <dbReference type="PROSITE" id="PS50103"/>
    </source>
</evidence>
<dbReference type="GO" id="GO:0004842">
    <property type="term" value="F:ubiquitin-protein transferase activity"/>
    <property type="evidence" value="ECO:0007669"/>
    <property type="project" value="TreeGrafter"/>
</dbReference>
<dbReference type="Gene3D" id="1.20.120.1750">
    <property type="match status" value="1"/>
</dbReference>
<dbReference type="GO" id="GO:0043161">
    <property type="term" value="P:proteasome-mediated ubiquitin-dependent protein catabolic process"/>
    <property type="evidence" value="ECO:0007669"/>
    <property type="project" value="TreeGrafter"/>
</dbReference>
<comment type="pathway">
    <text evidence="1">Protein modification; protein ubiquitination.</text>
</comment>
<dbReference type="Gene3D" id="2.30.30.1190">
    <property type="match status" value="1"/>
</dbReference>
<dbReference type="Proteomes" id="UP000256964">
    <property type="component" value="Unassembled WGS sequence"/>
</dbReference>
<evidence type="ECO:0000256" key="10">
    <source>
        <dbReference type="SAM" id="MobiDB-lite"/>
    </source>
</evidence>
<evidence type="ECO:0008006" key="17">
    <source>
        <dbReference type="Google" id="ProtNLM"/>
    </source>
</evidence>
<accession>A0A371DNZ2</accession>
<dbReference type="Pfam" id="PF00642">
    <property type="entry name" value="zf-CCCH"/>
    <property type="match status" value="2"/>
</dbReference>
<keyword evidence="6" id="KW-0833">Ubl conjugation pathway</keyword>
<name>A0A371DNZ2_9APHY</name>
<evidence type="ECO:0000259" key="14">
    <source>
        <dbReference type="PROSITE" id="PS51873"/>
    </source>
</evidence>
<dbReference type="InterPro" id="IPR035979">
    <property type="entry name" value="RBD_domain_sf"/>
</dbReference>
<dbReference type="Gene3D" id="3.30.40.10">
    <property type="entry name" value="Zinc/RING finger domain, C3HC4 (zinc finger)"/>
    <property type="match status" value="1"/>
</dbReference>
<dbReference type="AlphaFoldDB" id="A0A371DNZ2"/>
<dbReference type="GO" id="GO:0003723">
    <property type="term" value="F:RNA binding"/>
    <property type="evidence" value="ECO:0007669"/>
    <property type="project" value="UniProtKB-UniRule"/>
</dbReference>
<dbReference type="SUPFAM" id="SSF54928">
    <property type="entry name" value="RNA-binding domain, RBD"/>
    <property type="match status" value="2"/>
</dbReference>
<dbReference type="SUPFAM" id="SSF90229">
    <property type="entry name" value="CCCH zinc finger"/>
    <property type="match status" value="3"/>
</dbReference>
<dbReference type="InterPro" id="IPR017907">
    <property type="entry name" value="Znf_RING_CS"/>
</dbReference>
<dbReference type="InterPro" id="IPR036855">
    <property type="entry name" value="Znf_CCCH_sf"/>
</dbReference>
<keyword evidence="16" id="KW-1185">Reference proteome</keyword>
<dbReference type="SMART" id="SM00184">
    <property type="entry name" value="RING"/>
    <property type="match status" value="1"/>
</dbReference>
<feature type="zinc finger region" description="C3H1-type" evidence="9">
    <location>
        <begin position="133"/>
        <end position="155"/>
    </location>
</feature>
<dbReference type="CDD" id="cd20335">
    <property type="entry name" value="BRcat_RBR"/>
    <property type="match status" value="1"/>
</dbReference>
<dbReference type="InterPro" id="IPR002867">
    <property type="entry name" value="IBR_dom"/>
</dbReference>
<evidence type="ECO:0000313" key="15">
    <source>
        <dbReference type="EMBL" id="RDX54234.1"/>
    </source>
</evidence>
<sequence length="989" mass="107522">MFDSSARQPCRYFQQGHCNRGTACKFSHSPRKQGEDPPRSRPVLAPHPSAGYVQVQIVSAQATATAPPACQYYLQGSCQFGDGCHYLHPRRNPRAPIITPSSPSGLRPLAPTFTPAIEKGFSSGSTGPGAFGSCKFYAQGKCSKGGACPFPHPAPTVRKQSVGNIALRPFKGVDLLTTDCDRTFPADTSPSPSYGACKYFLQGRCTKGHTCSFWHPKASFPVVSHNVLDPAQVARTLDGSEPVRAGGHRAVESLIQAHDEDEIADTDETPTTVTLAKLNSKVIYGPGARVQAIVTAFESHSVVLHNIPAVATHAQLIELAEPFGALKSVVILPPRDEQSLPSARVEYLDTAHATRAIAGLGKADELRGATARLDLRAAESGRAILRSTKVKLSWFAPSLTVWAHYPTLSKAKEQATRLDGLSFNGTTLRATFQPPSRNQTSSFSVELKGLPLDASAVHLKTFCRASSVSLGRPSFVIENSLGELRRLLTRFGPLESFDFLEPSQNKNKAKLVAFVQFADADAAQQAVATLQASRQTFLRGSQIFLELVHSIKYMLPSQQFATLRSEIDMLRDMLQTCRLRYHDKDENGHHVEKVYLRAYGADAKALGRLKAELEQLLKGDLVHDATSQVAWHEHFSTAAGSRFLEEEVTAQTGTYVKCDARMRTLHVFGAQAARTAAKNRILAMLEQLQAQEHVLELDKEAFTRMLRGGFQELQGALGDKVLLDVINRRLVVRGDETASRIAREAVTNVSGVRSPADAPQLSEDASCPVCFCDITDPLILPCSHTYCRSCLQHYLGSLGQPTQGAAQTVAACLAELGQEAGSASTACGYEIPLEIIRSLLTPGEESRLLEATFLSHIHGRAQEFRYCPTADCQTIYRASTDGTLLRCPSCLARVCSTCHVEFHEGLTCGEFKDNRSGGEDSFRRWRDEHGVKACPGCGAGLEKSGGCNHMKCVHCGTHMCWVCMKTFGDTDSGGGVYAHMRREHGGIGI</sequence>
<feature type="zinc finger region" description="C3H1-type" evidence="9">
    <location>
        <begin position="191"/>
        <end position="218"/>
    </location>
</feature>
<dbReference type="GO" id="GO:0097039">
    <property type="term" value="P:protein linear polyubiquitination"/>
    <property type="evidence" value="ECO:0007669"/>
    <property type="project" value="TreeGrafter"/>
</dbReference>
<dbReference type="PROSITE" id="PS50102">
    <property type="entry name" value="RRM"/>
    <property type="match status" value="2"/>
</dbReference>
<dbReference type="Pfam" id="PF22191">
    <property type="entry name" value="IBR_1"/>
    <property type="match status" value="1"/>
</dbReference>
<dbReference type="SMART" id="SM00356">
    <property type="entry name" value="ZnF_C3H1"/>
    <property type="match status" value="4"/>
</dbReference>
<dbReference type="PANTHER" id="PTHR22770">
    <property type="entry name" value="UBIQUITIN CONJUGATING ENZYME 7 INTERACTING PROTEIN-RELATED"/>
    <property type="match status" value="1"/>
</dbReference>
<dbReference type="SMART" id="SM00647">
    <property type="entry name" value="IBR"/>
    <property type="match status" value="2"/>
</dbReference>
<keyword evidence="2" id="KW-0808">Transferase</keyword>
<organism evidence="15 16">
    <name type="scientific">Lentinus brumalis</name>
    <dbReference type="NCBI Taxonomy" id="2498619"/>
    <lineage>
        <taxon>Eukaryota</taxon>
        <taxon>Fungi</taxon>
        <taxon>Dikarya</taxon>
        <taxon>Basidiomycota</taxon>
        <taxon>Agaricomycotina</taxon>
        <taxon>Agaricomycetes</taxon>
        <taxon>Polyporales</taxon>
        <taxon>Polyporaceae</taxon>
        <taxon>Lentinus</taxon>
    </lineage>
</organism>
<feature type="zinc finger region" description="C3H1-type" evidence="9">
    <location>
        <begin position="64"/>
        <end position="91"/>
    </location>
</feature>
<dbReference type="InterPro" id="IPR013083">
    <property type="entry name" value="Znf_RING/FYVE/PHD"/>
</dbReference>
<feature type="zinc finger region" description="C3H1-type" evidence="9">
    <location>
        <begin position="4"/>
        <end position="31"/>
    </location>
</feature>
<dbReference type="CDD" id="cd00590">
    <property type="entry name" value="RRM_SF"/>
    <property type="match status" value="1"/>
</dbReference>
<evidence type="ECO:0000256" key="4">
    <source>
        <dbReference type="ARBA" id="ARBA00022737"/>
    </source>
</evidence>
<feature type="domain" description="C3H1-type" evidence="13">
    <location>
        <begin position="133"/>
        <end position="155"/>
    </location>
</feature>
<dbReference type="Pfam" id="PF01485">
    <property type="entry name" value="IBR"/>
    <property type="match status" value="1"/>
</dbReference>
<dbReference type="InterPro" id="IPR001841">
    <property type="entry name" value="Znf_RING"/>
</dbReference>
<evidence type="ECO:0000256" key="9">
    <source>
        <dbReference type="PROSITE-ProRule" id="PRU00723"/>
    </source>
</evidence>